<dbReference type="AlphaFoldDB" id="A0A1Y2H761"/>
<accession>A0A1Y2H761</accession>
<keyword evidence="2" id="KW-0227">DNA damage</keyword>
<feature type="compositionally biased region" description="Basic and acidic residues" evidence="5">
    <location>
        <begin position="12"/>
        <end position="30"/>
    </location>
</feature>
<comment type="caution">
    <text evidence="6">The sequence shown here is derived from an EMBL/GenBank/DDBJ whole genome shotgun (WGS) entry which is preliminary data.</text>
</comment>
<dbReference type="GO" id="GO:0000712">
    <property type="term" value="P:resolution of meiotic recombination intermediates"/>
    <property type="evidence" value="ECO:0007669"/>
    <property type="project" value="TreeGrafter"/>
</dbReference>
<dbReference type="OrthoDB" id="1872155at2759"/>
<dbReference type="CDD" id="cd22919">
    <property type="entry name" value="HFD_CENP-S"/>
    <property type="match status" value="1"/>
</dbReference>
<feature type="compositionally biased region" description="Polar residues" evidence="5">
    <location>
        <begin position="107"/>
        <end position="119"/>
    </location>
</feature>
<evidence type="ECO:0000256" key="4">
    <source>
        <dbReference type="ARBA" id="ARBA00023204"/>
    </source>
</evidence>
<dbReference type="PANTHER" id="PTHR22980">
    <property type="entry name" value="CORTISTATIN"/>
    <property type="match status" value="1"/>
</dbReference>
<dbReference type="InterPro" id="IPR029003">
    <property type="entry name" value="CENP-S/Mhf1"/>
</dbReference>
<dbReference type="Proteomes" id="UP000193411">
    <property type="component" value="Unassembled WGS sequence"/>
</dbReference>
<dbReference type="GO" id="GO:0006281">
    <property type="term" value="P:DNA repair"/>
    <property type="evidence" value="ECO:0007669"/>
    <property type="project" value="UniProtKB-KW"/>
</dbReference>
<dbReference type="GO" id="GO:0031297">
    <property type="term" value="P:replication fork processing"/>
    <property type="evidence" value="ECO:0007669"/>
    <property type="project" value="TreeGrafter"/>
</dbReference>
<dbReference type="GO" id="GO:0003677">
    <property type="term" value="F:DNA binding"/>
    <property type="evidence" value="ECO:0007669"/>
    <property type="project" value="UniProtKB-KW"/>
</dbReference>
<dbReference type="Pfam" id="PF15630">
    <property type="entry name" value="CENP-S"/>
    <property type="match status" value="1"/>
</dbReference>
<dbReference type="InterPro" id="IPR009072">
    <property type="entry name" value="Histone-fold"/>
</dbReference>
<dbReference type="EMBL" id="MCFL01000086">
    <property type="protein sequence ID" value="ORZ30379.1"/>
    <property type="molecule type" value="Genomic_DNA"/>
</dbReference>
<evidence type="ECO:0000256" key="1">
    <source>
        <dbReference type="ARBA" id="ARBA00006612"/>
    </source>
</evidence>
<feature type="compositionally biased region" description="Polar residues" evidence="5">
    <location>
        <begin position="1"/>
        <end position="10"/>
    </location>
</feature>
<dbReference type="PANTHER" id="PTHR22980:SF0">
    <property type="entry name" value="CENTROMERE PROTEIN S"/>
    <property type="match status" value="1"/>
</dbReference>
<feature type="compositionally biased region" description="Basic and acidic residues" evidence="5">
    <location>
        <begin position="39"/>
        <end position="49"/>
    </location>
</feature>
<proteinExistence type="inferred from homology"/>
<comment type="similarity">
    <text evidence="1">Belongs to the TAF9 family. CENP-S/MHF1 subfamily.</text>
</comment>
<gene>
    <name evidence="6" type="ORF">BCR44DRAFT_1444944</name>
</gene>
<evidence type="ECO:0000313" key="6">
    <source>
        <dbReference type="EMBL" id="ORZ30379.1"/>
    </source>
</evidence>
<dbReference type="SUPFAM" id="SSF47113">
    <property type="entry name" value="Histone-fold"/>
    <property type="match status" value="1"/>
</dbReference>
<evidence type="ECO:0000256" key="2">
    <source>
        <dbReference type="ARBA" id="ARBA00022763"/>
    </source>
</evidence>
<name>A0A1Y2H761_9FUNG</name>
<dbReference type="GO" id="GO:0003682">
    <property type="term" value="F:chromatin binding"/>
    <property type="evidence" value="ECO:0007669"/>
    <property type="project" value="TreeGrafter"/>
</dbReference>
<dbReference type="GO" id="GO:0046982">
    <property type="term" value="F:protein heterodimerization activity"/>
    <property type="evidence" value="ECO:0007669"/>
    <property type="project" value="InterPro"/>
</dbReference>
<dbReference type="STRING" id="765915.A0A1Y2H761"/>
<keyword evidence="4" id="KW-0234">DNA repair</keyword>
<evidence type="ECO:0000256" key="3">
    <source>
        <dbReference type="ARBA" id="ARBA00023125"/>
    </source>
</evidence>
<sequence length="259" mass="28814">MNPSVSQSIHIMSDKHTTDKKTASLTRTRETLTTARRRQGPDRIIEPQQRKRPVAKQLQHLFPPRLQRKGEPRRPSRSCPTRTMHISTTTLNPHLHRKETPHGGGITQATYQTGQSLLGSNREPKAGYSGARDNDDDWDFDSDNPRGMGAADSDLDGLDDFVAPADPQLADMERSEKDKAAHEALKTAVHHGVGRIVTAAVAKVTHAQLELWAQDLAAFAKHRGRSTVSTDDVLLLARRNPSLISALDLYLQERNNPQH</sequence>
<dbReference type="Gene3D" id="1.10.20.10">
    <property type="entry name" value="Histone, subunit A"/>
    <property type="match status" value="1"/>
</dbReference>
<evidence type="ECO:0000256" key="5">
    <source>
        <dbReference type="SAM" id="MobiDB-lite"/>
    </source>
</evidence>
<evidence type="ECO:0008006" key="8">
    <source>
        <dbReference type="Google" id="ProtNLM"/>
    </source>
</evidence>
<keyword evidence="7" id="KW-1185">Reference proteome</keyword>
<reference evidence="6 7" key="1">
    <citation type="submission" date="2016-07" db="EMBL/GenBank/DDBJ databases">
        <title>Pervasive Adenine N6-methylation of Active Genes in Fungi.</title>
        <authorList>
            <consortium name="DOE Joint Genome Institute"/>
            <person name="Mondo S.J."/>
            <person name="Dannebaum R.O."/>
            <person name="Kuo R.C."/>
            <person name="Labutti K."/>
            <person name="Haridas S."/>
            <person name="Kuo A."/>
            <person name="Salamov A."/>
            <person name="Ahrendt S.R."/>
            <person name="Lipzen A."/>
            <person name="Sullivan W."/>
            <person name="Andreopoulos W.B."/>
            <person name="Clum A."/>
            <person name="Lindquist E."/>
            <person name="Daum C."/>
            <person name="Ramamoorthy G.K."/>
            <person name="Gryganskyi A."/>
            <person name="Culley D."/>
            <person name="Magnuson J.K."/>
            <person name="James T.Y."/>
            <person name="O'Malley M.A."/>
            <person name="Stajich J.E."/>
            <person name="Spatafora J.W."/>
            <person name="Visel A."/>
            <person name="Grigoriev I.V."/>
        </authorList>
    </citation>
    <scope>NUCLEOTIDE SEQUENCE [LARGE SCALE GENOMIC DNA]</scope>
    <source>
        <strain evidence="6 7">PL171</strain>
    </source>
</reference>
<protein>
    <recommendedName>
        <fullName evidence="8">Centromere protein S</fullName>
    </recommendedName>
</protein>
<feature type="region of interest" description="Disordered" evidence="5">
    <location>
        <begin position="1"/>
        <end position="158"/>
    </location>
</feature>
<keyword evidence="3" id="KW-0238">DNA-binding</keyword>
<evidence type="ECO:0000313" key="7">
    <source>
        <dbReference type="Proteomes" id="UP000193411"/>
    </source>
</evidence>
<dbReference type="GO" id="GO:0071821">
    <property type="term" value="C:FANCM-MHF complex"/>
    <property type="evidence" value="ECO:0007669"/>
    <property type="project" value="InterPro"/>
</dbReference>
<organism evidence="6 7">
    <name type="scientific">Catenaria anguillulae PL171</name>
    <dbReference type="NCBI Taxonomy" id="765915"/>
    <lineage>
        <taxon>Eukaryota</taxon>
        <taxon>Fungi</taxon>
        <taxon>Fungi incertae sedis</taxon>
        <taxon>Blastocladiomycota</taxon>
        <taxon>Blastocladiomycetes</taxon>
        <taxon>Blastocladiales</taxon>
        <taxon>Catenariaceae</taxon>
        <taxon>Catenaria</taxon>
    </lineage>
</organism>